<evidence type="ECO:0000259" key="5">
    <source>
        <dbReference type="PROSITE" id="PS50931"/>
    </source>
</evidence>
<proteinExistence type="inferred from homology"/>
<dbReference type="InterPro" id="IPR036390">
    <property type="entry name" value="WH_DNA-bd_sf"/>
</dbReference>
<dbReference type="FunFam" id="1.10.10.10:FF:000001">
    <property type="entry name" value="LysR family transcriptional regulator"/>
    <property type="match status" value="1"/>
</dbReference>
<evidence type="ECO:0000313" key="7">
    <source>
        <dbReference type="Proteomes" id="UP000188603"/>
    </source>
</evidence>
<dbReference type="KEGG" id="ntr:B0W44_02880"/>
<dbReference type="Proteomes" id="UP000188603">
    <property type="component" value="Chromosome"/>
</dbReference>
<reference evidence="6 7" key="1">
    <citation type="journal article" date="2015" name="Int. J. Syst. Evol. Microbiol.">
        <title>Novibacillus thermophilus gen. nov., sp. nov., a Gram-staining-negative and moderately thermophilic member of the family Thermoactinomycetaceae.</title>
        <authorList>
            <person name="Yang G."/>
            <person name="Chen J."/>
            <person name="Zhou S."/>
        </authorList>
    </citation>
    <scope>NUCLEOTIDE SEQUENCE [LARGE SCALE GENOMIC DNA]</scope>
    <source>
        <strain evidence="6 7">SG-1</strain>
    </source>
</reference>
<evidence type="ECO:0000256" key="4">
    <source>
        <dbReference type="ARBA" id="ARBA00023163"/>
    </source>
</evidence>
<dbReference type="EMBL" id="CP019699">
    <property type="protein sequence ID" value="AQS54870.1"/>
    <property type="molecule type" value="Genomic_DNA"/>
</dbReference>
<evidence type="ECO:0000256" key="2">
    <source>
        <dbReference type="ARBA" id="ARBA00023015"/>
    </source>
</evidence>
<evidence type="ECO:0000313" key="6">
    <source>
        <dbReference type="EMBL" id="AQS54870.1"/>
    </source>
</evidence>
<name>A0A1U9K4C1_9BACL</name>
<dbReference type="PROSITE" id="PS50931">
    <property type="entry name" value="HTH_LYSR"/>
    <property type="match status" value="1"/>
</dbReference>
<dbReference type="Pfam" id="PF00126">
    <property type="entry name" value="HTH_1"/>
    <property type="match status" value="1"/>
</dbReference>
<dbReference type="InterPro" id="IPR000847">
    <property type="entry name" value="LysR_HTH_N"/>
</dbReference>
<organism evidence="6 7">
    <name type="scientific">Novibacillus thermophilus</name>
    <dbReference type="NCBI Taxonomy" id="1471761"/>
    <lineage>
        <taxon>Bacteria</taxon>
        <taxon>Bacillati</taxon>
        <taxon>Bacillota</taxon>
        <taxon>Bacilli</taxon>
        <taxon>Bacillales</taxon>
        <taxon>Thermoactinomycetaceae</taxon>
        <taxon>Novibacillus</taxon>
    </lineage>
</organism>
<comment type="similarity">
    <text evidence="1">Belongs to the LysR transcriptional regulatory family.</text>
</comment>
<dbReference type="InterPro" id="IPR036388">
    <property type="entry name" value="WH-like_DNA-bd_sf"/>
</dbReference>
<dbReference type="SUPFAM" id="SSF46785">
    <property type="entry name" value="Winged helix' DNA-binding domain"/>
    <property type="match status" value="1"/>
</dbReference>
<keyword evidence="3" id="KW-0238">DNA-binding</keyword>
<keyword evidence="4" id="KW-0804">Transcription</keyword>
<dbReference type="CDD" id="cd05466">
    <property type="entry name" value="PBP2_LTTR_substrate"/>
    <property type="match status" value="1"/>
</dbReference>
<dbReference type="InterPro" id="IPR005119">
    <property type="entry name" value="LysR_subst-bd"/>
</dbReference>
<dbReference type="PRINTS" id="PR00039">
    <property type="entry name" value="HTHLYSR"/>
</dbReference>
<dbReference type="PANTHER" id="PTHR30346">
    <property type="entry name" value="TRANSCRIPTIONAL DUAL REGULATOR HCAR-RELATED"/>
    <property type="match status" value="1"/>
</dbReference>
<evidence type="ECO:0000256" key="3">
    <source>
        <dbReference type="ARBA" id="ARBA00023125"/>
    </source>
</evidence>
<dbReference type="GO" id="GO:0032993">
    <property type="term" value="C:protein-DNA complex"/>
    <property type="evidence" value="ECO:0007669"/>
    <property type="project" value="TreeGrafter"/>
</dbReference>
<dbReference type="Pfam" id="PF03466">
    <property type="entry name" value="LysR_substrate"/>
    <property type="match status" value="1"/>
</dbReference>
<feature type="domain" description="HTH lysR-type" evidence="5">
    <location>
        <begin position="1"/>
        <end position="58"/>
    </location>
</feature>
<dbReference type="OrthoDB" id="9803735at2"/>
<protein>
    <submittedName>
        <fullName evidence="6">LysR family transcriptional regulator</fullName>
    </submittedName>
</protein>
<dbReference type="PANTHER" id="PTHR30346:SF28">
    <property type="entry name" value="HTH-TYPE TRANSCRIPTIONAL REGULATOR CYNR"/>
    <property type="match status" value="1"/>
</dbReference>
<gene>
    <name evidence="6" type="ORF">B0W44_02880</name>
</gene>
<dbReference type="Gene3D" id="1.10.10.10">
    <property type="entry name" value="Winged helix-like DNA-binding domain superfamily/Winged helix DNA-binding domain"/>
    <property type="match status" value="1"/>
</dbReference>
<keyword evidence="7" id="KW-1185">Reference proteome</keyword>
<sequence length="302" mass="34027">METRLLKYACEVYRKQSFTQAAKALNIAQPSLSQQIAKLERDLGVRLFFRDRNKVTPTPEGIRFFKRAEHILQLHEDLEREMREQSEGATGDLIIGTTVITGGHVLPPLLQSYQVQYPQVTVRLVEESTETITELTVKGHVDVSILSLPVEDSRLTTKTMLTEPLFLALPTTDEAWLPEGLTRQTPSVRLEELAGAPFILLKRGYGFRQTVLGLCAESGFQPRVAYETSSIQTALSFVKHGLGVTLVPEMVARNNIGPVYLSLASKPTRTLVFAYHKDRYLPNAARSFLDLYDRVTQESKRH</sequence>
<evidence type="ECO:0000256" key="1">
    <source>
        <dbReference type="ARBA" id="ARBA00009437"/>
    </source>
</evidence>
<dbReference type="Gene3D" id="3.40.190.290">
    <property type="match status" value="1"/>
</dbReference>
<dbReference type="SUPFAM" id="SSF53850">
    <property type="entry name" value="Periplasmic binding protein-like II"/>
    <property type="match status" value="1"/>
</dbReference>
<dbReference type="AlphaFoldDB" id="A0A1U9K4C1"/>
<accession>A0A1U9K4C1</accession>
<dbReference type="STRING" id="1471761.B0W44_02880"/>
<dbReference type="GO" id="GO:0003700">
    <property type="term" value="F:DNA-binding transcription factor activity"/>
    <property type="evidence" value="ECO:0007669"/>
    <property type="project" value="InterPro"/>
</dbReference>
<keyword evidence="2" id="KW-0805">Transcription regulation</keyword>
<dbReference type="GO" id="GO:0003677">
    <property type="term" value="F:DNA binding"/>
    <property type="evidence" value="ECO:0007669"/>
    <property type="project" value="UniProtKB-KW"/>
</dbReference>
<dbReference type="RefSeq" id="WP_077718687.1">
    <property type="nucleotide sequence ID" value="NZ_CP019699.1"/>
</dbReference>